<keyword evidence="1" id="KW-0732">Signal</keyword>
<proteinExistence type="predicted"/>
<evidence type="ECO:0000313" key="3">
    <source>
        <dbReference type="Proteomes" id="UP000594015"/>
    </source>
</evidence>
<protein>
    <submittedName>
        <fullName evidence="2">DUF3551 domain-containing protein</fullName>
    </submittedName>
</protein>
<name>A0AAE7NTK3_9BRAD</name>
<sequence length="95" mass="10285">MTRLLLAIVSAGSILVSAGSISPTTARQYRQGYISQSGPADLYCLQGRIWGYPGNCQFATYEQCMATASGTNAYCGINPRHAFAGSGYRGQWYPY</sequence>
<dbReference type="Pfam" id="PF12071">
    <property type="entry name" value="DUF3551"/>
    <property type="match status" value="1"/>
</dbReference>
<organism evidence="2 3">
    <name type="scientific">Bradyrhizobium arachidis</name>
    <dbReference type="NCBI Taxonomy" id="858423"/>
    <lineage>
        <taxon>Bacteria</taxon>
        <taxon>Pseudomonadati</taxon>
        <taxon>Pseudomonadota</taxon>
        <taxon>Alphaproteobacteria</taxon>
        <taxon>Hyphomicrobiales</taxon>
        <taxon>Nitrobacteraceae</taxon>
        <taxon>Bradyrhizobium</taxon>
    </lineage>
</organism>
<dbReference type="AlphaFoldDB" id="A0AAE7NTK3"/>
<dbReference type="EMBL" id="CP030050">
    <property type="protein sequence ID" value="QOZ69303.1"/>
    <property type="molecule type" value="Genomic_DNA"/>
</dbReference>
<evidence type="ECO:0000256" key="1">
    <source>
        <dbReference type="SAM" id="SignalP"/>
    </source>
</evidence>
<dbReference type="InterPro" id="IPR021937">
    <property type="entry name" value="DUF3551"/>
</dbReference>
<accession>A0AAE7NTK3</accession>
<dbReference type="Proteomes" id="UP000594015">
    <property type="component" value="Chromosome"/>
</dbReference>
<dbReference type="KEGG" id="barh:WN72_25535"/>
<feature type="signal peptide" evidence="1">
    <location>
        <begin position="1"/>
        <end position="18"/>
    </location>
</feature>
<reference evidence="2 3" key="1">
    <citation type="submission" date="2018-06" db="EMBL/GenBank/DDBJ databases">
        <title>Comparative genomics of Bradyrhizobium nodulating Arachidis hypogaea.</title>
        <authorList>
            <person name="Li Y."/>
        </authorList>
    </citation>
    <scope>NUCLEOTIDE SEQUENCE [LARGE SCALE GENOMIC DNA]</scope>
    <source>
        <strain evidence="2 3">CCBAU 051107</strain>
    </source>
</reference>
<gene>
    <name evidence="2" type="ORF">WN72_25535</name>
</gene>
<feature type="chain" id="PRO_5042039117" evidence="1">
    <location>
        <begin position="19"/>
        <end position="95"/>
    </location>
</feature>
<evidence type="ECO:0000313" key="2">
    <source>
        <dbReference type="EMBL" id="QOZ69303.1"/>
    </source>
</evidence>
<dbReference type="RefSeq" id="WP_092217275.1">
    <property type="nucleotide sequence ID" value="NZ_CP030050.1"/>
</dbReference>